<organism evidence="4 5">
    <name type="scientific">Siphonobacter aquaeclarae</name>
    <dbReference type="NCBI Taxonomy" id="563176"/>
    <lineage>
        <taxon>Bacteria</taxon>
        <taxon>Pseudomonadati</taxon>
        <taxon>Bacteroidota</taxon>
        <taxon>Cytophagia</taxon>
        <taxon>Cytophagales</taxon>
        <taxon>Cytophagaceae</taxon>
        <taxon>Siphonobacter</taxon>
    </lineage>
</organism>
<dbReference type="AlphaFoldDB" id="A0A1G9LE29"/>
<dbReference type="PANTHER" id="PTHR38593">
    <property type="entry name" value="BLR2558 PROTEIN"/>
    <property type="match status" value="1"/>
</dbReference>
<feature type="region of interest" description="Disordered" evidence="1">
    <location>
        <begin position="26"/>
        <end position="45"/>
    </location>
</feature>
<keyword evidence="5" id="KW-1185">Reference proteome</keyword>
<name>A0A1G9LE29_9BACT</name>
<dbReference type="Gene3D" id="1.20.1260.10">
    <property type="match status" value="1"/>
</dbReference>
<feature type="compositionally biased region" description="Low complexity" evidence="1">
    <location>
        <begin position="33"/>
        <end position="45"/>
    </location>
</feature>
<dbReference type="RefSeq" id="WP_093199452.1">
    <property type="nucleotide sequence ID" value="NZ_FNGS01000002.1"/>
</dbReference>
<feature type="domain" description="DUF4142" evidence="3">
    <location>
        <begin position="54"/>
        <end position="189"/>
    </location>
</feature>
<sequence>MKKVSMLLLIAASALAFQACNERTKSEKENAEQAEAATDAASEANDTLATVDQNDADFAMKASAGGLLEVELGKLAQQKSASAKVKEFGAMMEKDHTQANDKLKAIADAKSIILPGRLDESGQKHFDELSKLSGKEFDKKYINLMVDDHEEDLKLFNKAAQDAKDPDLKNFATDVSGKVQEHLNHVKQLKSSLK</sequence>
<accession>A0A1G9LE29</accession>
<dbReference type="Pfam" id="PF13628">
    <property type="entry name" value="DUF4142"/>
    <property type="match status" value="1"/>
</dbReference>
<feature type="chain" id="PRO_5011758925" evidence="2">
    <location>
        <begin position="20"/>
        <end position="194"/>
    </location>
</feature>
<evidence type="ECO:0000259" key="3">
    <source>
        <dbReference type="Pfam" id="PF13628"/>
    </source>
</evidence>
<dbReference type="PANTHER" id="PTHR38593:SF1">
    <property type="entry name" value="BLR2558 PROTEIN"/>
    <property type="match status" value="1"/>
</dbReference>
<dbReference type="EMBL" id="FNGS01000002">
    <property type="protein sequence ID" value="SDL60198.1"/>
    <property type="molecule type" value="Genomic_DNA"/>
</dbReference>
<protein>
    <submittedName>
        <fullName evidence="4">Putative membrane protein</fullName>
    </submittedName>
</protein>
<dbReference type="InterPro" id="IPR025419">
    <property type="entry name" value="DUF4142"/>
</dbReference>
<evidence type="ECO:0000256" key="1">
    <source>
        <dbReference type="SAM" id="MobiDB-lite"/>
    </source>
</evidence>
<dbReference type="Proteomes" id="UP000198901">
    <property type="component" value="Unassembled WGS sequence"/>
</dbReference>
<proteinExistence type="predicted"/>
<evidence type="ECO:0000313" key="4">
    <source>
        <dbReference type="EMBL" id="SDL60198.1"/>
    </source>
</evidence>
<evidence type="ECO:0000313" key="5">
    <source>
        <dbReference type="Proteomes" id="UP000198901"/>
    </source>
</evidence>
<dbReference type="PROSITE" id="PS51257">
    <property type="entry name" value="PROKAR_LIPOPROTEIN"/>
    <property type="match status" value="1"/>
</dbReference>
<dbReference type="STRING" id="563176.SAMN04488090_1380"/>
<gene>
    <name evidence="4" type="ORF">SAMN04488090_1380</name>
</gene>
<keyword evidence="2" id="KW-0732">Signal</keyword>
<dbReference type="OrthoDB" id="883203at2"/>
<feature type="signal peptide" evidence="2">
    <location>
        <begin position="1"/>
        <end position="19"/>
    </location>
</feature>
<evidence type="ECO:0000256" key="2">
    <source>
        <dbReference type="SAM" id="SignalP"/>
    </source>
</evidence>
<reference evidence="4 5" key="1">
    <citation type="submission" date="2016-10" db="EMBL/GenBank/DDBJ databases">
        <authorList>
            <person name="de Groot N.N."/>
        </authorList>
    </citation>
    <scope>NUCLEOTIDE SEQUENCE [LARGE SCALE GENOMIC DNA]</scope>
    <source>
        <strain evidence="4 5">DSM 21668</strain>
    </source>
</reference>
<dbReference type="InterPro" id="IPR012347">
    <property type="entry name" value="Ferritin-like"/>
</dbReference>